<name>S8C220_9LAMI</name>
<comment type="caution">
    <text evidence="1">The sequence shown here is derived from an EMBL/GenBank/DDBJ whole genome shotgun (WGS) entry which is preliminary data.</text>
</comment>
<dbReference type="EMBL" id="AUSU01009197">
    <property type="protein sequence ID" value="EPS58466.1"/>
    <property type="molecule type" value="Genomic_DNA"/>
</dbReference>
<protein>
    <recommendedName>
        <fullName evidence="3">Aminotransferase class I/classII domain-containing protein</fullName>
    </recommendedName>
</protein>
<evidence type="ECO:0008006" key="3">
    <source>
        <dbReference type="Google" id="ProtNLM"/>
    </source>
</evidence>
<organism evidence="1 2">
    <name type="scientific">Genlisea aurea</name>
    <dbReference type="NCBI Taxonomy" id="192259"/>
    <lineage>
        <taxon>Eukaryota</taxon>
        <taxon>Viridiplantae</taxon>
        <taxon>Streptophyta</taxon>
        <taxon>Embryophyta</taxon>
        <taxon>Tracheophyta</taxon>
        <taxon>Spermatophyta</taxon>
        <taxon>Magnoliopsida</taxon>
        <taxon>eudicotyledons</taxon>
        <taxon>Gunneridae</taxon>
        <taxon>Pentapetalae</taxon>
        <taxon>asterids</taxon>
        <taxon>lamiids</taxon>
        <taxon>Lamiales</taxon>
        <taxon>Lentibulariaceae</taxon>
        <taxon>Genlisea</taxon>
    </lineage>
</organism>
<feature type="non-terminal residue" evidence="1">
    <location>
        <position position="1"/>
    </location>
</feature>
<evidence type="ECO:0000313" key="1">
    <source>
        <dbReference type="EMBL" id="EPS58466.1"/>
    </source>
</evidence>
<keyword evidence="2" id="KW-1185">Reference proteome</keyword>
<accession>S8C220</accession>
<dbReference type="Proteomes" id="UP000015453">
    <property type="component" value="Unassembled WGS sequence"/>
</dbReference>
<sequence>LLKEHSVFVAASKRSTIDRCKLPAGIRLHVSAAHTESDLEKVCDSLKKVAATPRNSARR</sequence>
<gene>
    <name evidence="1" type="ORF">M569_16349</name>
</gene>
<proteinExistence type="predicted"/>
<dbReference type="AlphaFoldDB" id="S8C220"/>
<evidence type="ECO:0000313" key="2">
    <source>
        <dbReference type="Proteomes" id="UP000015453"/>
    </source>
</evidence>
<reference evidence="1 2" key="1">
    <citation type="journal article" date="2013" name="BMC Genomics">
        <title>The miniature genome of a carnivorous plant Genlisea aurea contains a low number of genes and short non-coding sequences.</title>
        <authorList>
            <person name="Leushkin E.V."/>
            <person name="Sutormin R.A."/>
            <person name="Nabieva E.R."/>
            <person name="Penin A.A."/>
            <person name="Kondrashov A.S."/>
            <person name="Logacheva M.D."/>
        </authorList>
    </citation>
    <scope>NUCLEOTIDE SEQUENCE [LARGE SCALE GENOMIC DNA]</scope>
</reference>
<dbReference type="OrthoDB" id="1723550at2759"/>